<dbReference type="EMBL" id="SSTD01003833">
    <property type="protein sequence ID" value="TYK24888.1"/>
    <property type="molecule type" value="Genomic_DNA"/>
</dbReference>
<dbReference type="GO" id="GO:0016491">
    <property type="term" value="F:oxidoreductase activity"/>
    <property type="evidence" value="ECO:0007669"/>
    <property type="project" value="InterPro"/>
</dbReference>
<comment type="cofactor">
    <cofactor evidence="1">
        <name>FAD</name>
        <dbReference type="ChEBI" id="CHEBI:57692"/>
    </cofactor>
</comment>
<evidence type="ECO:0000256" key="6">
    <source>
        <dbReference type="ARBA" id="ARBA00023157"/>
    </source>
</evidence>
<dbReference type="AlphaFoldDB" id="A0A5D3DMS2"/>
<evidence type="ECO:0000256" key="9">
    <source>
        <dbReference type="SAM" id="SignalP"/>
    </source>
</evidence>
<dbReference type="Pfam" id="PF08031">
    <property type="entry name" value="BBE"/>
    <property type="match status" value="1"/>
</dbReference>
<keyword evidence="6" id="KW-1015">Disulfide bond</keyword>
<accession>A0A5D3DMS2</accession>
<comment type="caution">
    <text evidence="12">The sequence shown here is derived from an EMBL/GenBank/DDBJ whole genome shotgun (WGS) entry which is preliminary data.</text>
</comment>
<evidence type="ECO:0000313" key="12">
    <source>
        <dbReference type="EMBL" id="TYK24888.1"/>
    </source>
</evidence>
<feature type="signal peptide" evidence="9">
    <location>
        <begin position="1"/>
        <end position="26"/>
    </location>
</feature>
<evidence type="ECO:0000256" key="7">
    <source>
        <dbReference type="ARBA" id="ARBA00023180"/>
    </source>
</evidence>
<dbReference type="Proteomes" id="UP000321947">
    <property type="component" value="Unassembled WGS sequence"/>
</dbReference>
<dbReference type="SUPFAM" id="SSF56176">
    <property type="entry name" value="FAD-binding/transporter-associated domain-like"/>
    <property type="match status" value="1"/>
</dbReference>
<feature type="chain" id="PRO_5042723297" evidence="9">
    <location>
        <begin position="27"/>
        <end position="547"/>
    </location>
</feature>
<comment type="similarity">
    <text evidence="2">Belongs to the oxygen-dependent FAD-linked oxidoreductase family.</text>
</comment>
<dbReference type="InterPro" id="IPR016166">
    <property type="entry name" value="FAD-bd_PCMH"/>
</dbReference>
<dbReference type="Gene3D" id="3.30.465.10">
    <property type="match status" value="1"/>
</dbReference>
<evidence type="ECO:0000256" key="5">
    <source>
        <dbReference type="ARBA" id="ARBA00022827"/>
    </source>
</evidence>
<dbReference type="PANTHER" id="PTHR32448">
    <property type="entry name" value="OS08G0158400 PROTEIN"/>
    <property type="match status" value="1"/>
</dbReference>
<dbReference type="Gene3D" id="3.30.43.10">
    <property type="entry name" value="Uridine Diphospho-n-acetylenolpyruvylglucosamine Reductase, domain 2"/>
    <property type="match status" value="1"/>
</dbReference>
<sequence length="547" mass="61509">MVMKSFLLTPFALFFIVLTFLSPSWAVSTKKHEAFLQCLFNKSLTTNYSISNLIYTPINSSFYSVLNFSIQNLRFSRKQTPKPLAIITPSHVSHIQAAIICSKSHALQIRIRSGGHDFEGLSYVSDVPFIVVDLINLRSITIDVEKENAWVQSGATLGEFYYRIGEKSRTLAFPAGSCPTVGIGGHLSGGGFGWLMRKYGLAADNVIDASFIDANGKVYDRESMGEDLFWAIRGGGGGSFGIIVAWKVKLVRVPATVTICGSKRSLEEEDTIKLIHQWQYITNTLDKNLLLGISLTGGNLTQESGKTNPNALFSSFFLGKVNELMPILDTKFPELNLSKEECSEMSWIKTVLVMAGFPTHEPFEVLLNRTPLFGLSTKIKSDYIKKPMSEAAFKTMLKRLKAEDIEVAQIMFIPYGGRMSEISKSETPFPHRVGNIYKLGYYVKWKDQSIDAEKRHLSWIRDIYDYMTPFVSKSPRATYSNYRDLDIGINNKYGKATYSHARVWGFKYFGKNFDRKGVDKASSDTRDPSREPIPMPIMQLSKESLNS</sequence>
<gene>
    <name evidence="12" type="ORF">E5676_scaffold5482G00040</name>
    <name evidence="11" type="ORF">E6C27_scaffold466G00970</name>
</gene>
<keyword evidence="3" id="KW-0285">Flavoprotein</keyword>
<dbReference type="InterPro" id="IPR036318">
    <property type="entry name" value="FAD-bd_PCMH-like_sf"/>
</dbReference>
<organism evidence="12 14">
    <name type="scientific">Cucumis melo var. makuwa</name>
    <name type="common">Oriental melon</name>
    <dbReference type="NCBI Taxonomy" id="1194695"/>
    <lineage>
        <taxon>Eukaryota</taxon>
        <taxon>Viridiplantae</taxon>
        <taxon>Streptophyta</taxon>
        <taxon>Embryophyta</taxon>
        <taxon>Tracheophyta</taxon>
        <taxon>Spermatophyta</taxon>
        <taxon>Magnoliopsida</taxon>
        <taxon>eudicotyledons</taxon>
        <taxon>Gunneridae</taxon>
        <taxon>Pentapetalae</taxon>
        <taxon>rosids</taxon>
        <taxon>fabids</taxon>
        <taxon>Cucurbitales</taxon>
        <taxon>Cucurbitaceae</taxon>
        <taxon>Benincaseae</taxon>
        <taxon>Cucumis</taxon>
    </lineage>
</organism>
<evidence type="ECO:0000259" key="10">
    <source>
        <dbReference type="PROSITE" id="PS51387"/>
    </source>
</evidence>
<feature type="compositionally biased region" description="Basic and acidic residues" evidence="8">
    <location>
        <begin position="518"/>
        <end position="530"/>
    </location>
</feature>
<proteinExistence type="inferred from homology"/>
<dbReference type="FunFam" id="3.30.43.10:FF:000004">
    <property type="entry name" value="Berberine bridge enzyme-like 15"/>
    <property type="match status" value="1"/>
</dbReference>
<dbReference type="PROSITE" id="PS51387">
    <property type="entry name" value="FAD_PCMH"/>
    <property type="match status" value="1"/>
</dbReference>
<dbReference type="STRING" id="1194695.A0A5D3DMS2"/>
<feature type="domain" description="FAD-binding PCMH-type" evidence="10">
    <location>
        <begin position="79"/>
        <end position="253"/>
    </location>
</feature>
<dbReference type="Proteomes" id="UP000321393">
    <property type="component" value="Unassembled WGS sequence"/>
</dbReference>
<keyword evidence="4 9" id="KW-0732">Signal</keyword>
<keyword evidence="5" id="KW-0274">FAD</keyword>
<dbReference type="Pfam" id="PF01565">
    <property type="entry name" value="FAD_binding_4"/>
    <property type="match status" value="1"/>
</dbReference>
<evidence type="ECO:0000256" key="2">
    <source>
        <dbReference type="ARBA" id="ARBA00005466"/>
    </source>
</evidence>
<dbReference type="OrthoDB" id="407275at2759"/>
<dbReference type="InterPro" id="IPR016169">
    <property type="entry name" value="FAD-bd_PCMH_sub2"/>
</dbReference>
<evidence type="ECO:0000256" key="1">
    <source>
        <dbReference type="ARBA" id="ARBA00001974"/>
    </source>
</evidence>
<name>A0A5D3DMS2_CUCMM</name>
<evidence type="ECO:0000256" key="4">
    <source>
        <dbReference type="ARBA" id="ARBA00022729"/>
    </source>
</evidence>
<keyword evidence="7" id="KW-0325">Glycoprotein</keyword>
<evidence type="ECO:0000256" key="8">
    <source>
        <dbReference type="SAM" id="MobiDB-lite"/>
    </source>
</evidence>
<evidence type="ECO:0000256" key="3">
    <source>
        <dbReference type="ARBA" id="ARBA00022630"/>
    </source>
</evidence>
<protein>
    <submittedName>
        <fullName evidence="12">Cannabidiolic acid synthase-like 1</fullName>
    </submittedName>
</protein>
<reference evidence="13 14" key="1">
    <citation type="submission" date="2019-08" db="EMBL/GenBank/DDBJ databases">
        <title>Draft genome sequences of two oriental melons (Cucumis melo L. var makuwa).</title>
        <authorList>
            <person name="Kwon S.-Y."/>
        </authorList>
    </citation>
    <scope>NUCLEOTIDE SEQUENCE [LARGE SCALE GENOMIC DNA]</scope>
    <source>
        <strain evidence="14">cv. Chang Bougi</strain>
        <strain evidence="13">cv. SW 3</strain>
        <tissue evidence="12">Leaf</tissue>
    </source>
</reference>
<evidence type="ECO:0000313" key="11">
    <source>
        <dbReference type="EMBL" id="KAA0047118.1"/>
    </source>
</evidence>
<dbReference type="Gene3D" id="3.40.462.20">
    <property type="match status" value="1"/>
</dbReference>
<dbReference type="EMBL" id="SSTE01013512">
    <property type="protein sequence ID" value="KAA0047118.1"/>
    <property type="molecule type" value="Genomic_DNA"/>
</dbReference>
<evidence type="ECO:0000313" key="13">
    <source>
        <dbReference type="Proteomes" id="UP000321393"/>
    </source>
</evidence>
<feature type="region of interest" description="Disordered" evidence="8">
    <location>
        <begin position="518"/>
        <end position="547"/>
    </location>
</feature>
<dbReference type="InterPro" id="IPR016167">
    <property type="entry name" value="FAD-bd_PCMH_sub1"/>
</dbReference>
<evidence type="ECO:0000313" key="14">
    <source>
        <dbReference type="Proteomes" id="UP000321947"/>
    </source>
</evidence>
<dbReference type="GO" id="GO:0071949">
    <property type="term" value="F:FAD binding"/>
    <property type="evidence" value="ECO:0007669"/>
    <property type="project" value="InterPro"/>
</dbReference>
<dbReference type="GO" id="GO:1901696">
    <property type="term" value="P:cannabinoid biosynthetic process"/>
    <property type="evidence" value="ECO:0007669"/>
    <property type="project" value="UniProtKB-ARBA"/>
</dbReference>
<dbReference type="InterPro" id="IPR006094">
    <property type="entry name" value="Oxid_FAD_bind_N"/>
</dbReference>
<dbReference type="InterPro" id="IPR012951">
    <property type="entry name" value="BBE"/>
</dbReference>